<reference evidence="3" key="1">
    <citation type="submission" date="2006-06" db="EMBL/GenBank/DDBJ databases">
        <title>Complete sequence of chromosome of Chelativorans sp. BNC1.</title>
        <authorList>
            <consortium name="US DOE Joint Genome Institute"/>
            <person name="Copeland A."/>
            <person name="Lucas S."/>
            <person name="Lapidus A."/>
            <person name="Barry K."/>
            <person name="Detter J.C."/>
            <person name="Glavina del Rio T."/>
            <person name="Hammon N."/>
            <person name="Israni S."/>
            <person name="Dalin E."/>
            <person name="Tice H."/>
            <person name="Pitluck S."/>
            <person name="Chertkov O."/>
            <person name="Brettin T."/>
            <person name="Bruce D."/>
            <person name="Han C."/>
            <person name="Tapia R."/>
            <person name="Gilna P."/>
            <person name="Schmutz J."/>
            <person name="Larimer F."/>
            <person name="Land M."/>
            <person name="Hauser L."/>
            <person name="Kyrpides N."/>
            <person name="Mikhailova N."/>
            <person name="Richardson P."/>
        </authorList>
    </citation>
    <scope>NUCLEOTIDE SEQUENCE</scope>
    <source>
        <strain evidence="3">BNC1</strain>
    </source>
</reference>
<name>Q11HX0_CHESB</name>
<dbReference type="GO" id="GO:0016787">
    <property type="term" value="F:hydrolase activity"/>
    <property type="evidence" value="ECO:0007669"/>
    <property type="project" value="UniProtKB-KW"/>
</dbReference>
<dbReference type="OrthoDB" id="9787654at2"/>
<dbReference type="KEGG" id="mes:Meso_1610"/>
<evidence type="ECO:0000313" key="3">
    <source>
        <dbReference type="EMBL" id="ABG63005.1"/>
    </source>
</evidence>
<sequence length="288" mass="32374">MRIDAHHHFWDPRKRDYYWMQGPEMEVIRRPMGPGDLRPLLAAAGISGTVTVQTVPDLGETREFLAVAEETDFVCGVVGWADLTSPELPETLASLKDEPGGRYLVGIRHQAHDEEDSAWLTRPDVVSGIRRVHEAGLAYDLLVKERELPAAIACADSLPADARLVVDHIGKPRIAESALQPWKDLISDIAKRPNVWCKISGMVTEADWETWSKDDLRPYVDHVISCFGSERVMFGSDWPVCLLAASYDEVVTATDDLLSDLTDQERLMVFGANAEKFYRLDRCRDARK</sequence>
<dbReference type="SUPFAM" id="SSF51556">
    <property type="entry name" value="Metallo-dependent hydrolases"/>
    <property type="match status" value="1"/>
</dbReference>
<evidence type="ECO:0000259" key="2">
    <source>
        <dbReference type="Pfam" id="PF04909"/>
    </source>
</evidence>
<comment type="similarity">
    <text evidence="1">Belongs to the metallo-dependent hydrolases superfamily.</text>
</comment>
<dbReference type="HOGENOM" id="CLU_044590_3_0_5"/>
<dbReference type="PANTHER" id="PTHR43569">
    <property type="entry name" value="AMIDOHYDROLASE"/>
    <property type="match status" value="1"/>
</dbReference>
<dbReference type="PANTHER" id="PTHR43569:SF2">
    <property type="entry name" value="AMIDOHYDROLASE-RELATED DOMAIN-CONTAINING PROTEIN"/>
    <property type="match status" value="1"/>
</dbReference>
<evidence type="ECO:0000256" key="1">
    <source>
        <dbReference type="ARBA" id="ARBA00038310"/>
    </source>
</evidence>
<dbReference type="Pfam" id="PF04909">
    <property type="entry name" value="Amidohydro_2"/>
    <property type="match status" value="1"/>
</dbReference>
<dbReference type="InterPro" id="IPR052350">
    <property type="entry name" value="Metallo-dep_Lactonases"/>
</dbReference>
<feature type="domain" description="Amidohydrolase-related" evidence="2">
    <location>
        <begin position="3"/>
        <end position="280"/>
    </location>
</feature>
<accession>Q11HX0</accession>
<proteinExistence type="inferred from homology"/>
<dbReference type="AlphaFoldDB" id="Q11HX0"/>
<protein>
    <submittedName>
        <fullName evidence="3">Amidohydrolase 2</fullName>
    </submittedName>
</protein>
<dbReference type="STRING" id="266779.Meso_1610"/>
<gene>
    <name evidence="3" type="ordered locus">Meso_1610</name>
</gene>
<dbReference type="Gene3D" id="3.20.20.140">
    <property type="entry name" value="Metal-dependent hydrolases"/>
    <property type="match status" value="1"/>
</dbReference>
<dbReference type="EMBL" id="CP000390">
    <property type="protein sequence ID" value="ABG63005.1"/>
    <property type="molecule type" value="Genomic_DNA"/>
</dbReference>
<dbReference type="InterPro" id="IPR006680">
    <property type="entry name" value="Amidohydro-rel"/>
</dbReference>
<dbReference type="InterPro" id="IPR032466">
    <property type="entry name" value="Metal_Hydrolase"/>
</dbReference>
<keyword evidence="3" id="KW-0378">Hydrolase</keyword>
<dbReference type="eggNOG" id="COG3618">
    <property type="taxonomic scope" value="Bacteria"/>
</dbReference>
<organism evidence="3">
    <name type="scientific">Chelativorans sp. (strain BNC1)</name>
    <dbReference type="NCBI Taxonomy" id="266779"/>
    <lineage>
        <taxon>Bacteria</taxon>
        <taxon>Pseudomonadati</taxon>
        <taxon>Pseudomonadota</taxon>
        <taxon>Alphaproteobacteria</taxon>
        <taxon>Hyphomicrobiales</taxon>
        <taxon>Phyllobacteriaceae</taxon>
        <taxon>Chelativorans</taxon>
    </lineage>
</organism>